<protein>
    <recommendedName>
        <fullName evidence="4">Glycosyltransferase 61 catalytic domain-containing protein</fullName>
    </recommendedName>
</protein>
<organism evidence="6 7">
    <name type="scientific">Methylobacterium brachythecii</name>
    <dbReference type="NCBI Taxonomy" id="1176177"/>
    <lineage>
        <taxon>Bacteria</taxon>
        <taxon>Pseudomonadati</taxon>
        <taxon>Pseudomonadota</taxon>
        <taxon>Alphaproteobacteria</taxon>
        <taxon>Hyphomicrobiales</taxon>
        <taxon>Methylobacteriaceae</taxon>
        <taxon>Methylobacterium</taxon>
    </lineage>
</organism>
<sequence length="400" mass="43987">MARGRAAWKRALDPKLYLTRAMLRLERSAPALTSAIGYHAILGPPSRFDWLSESRIPTRMTQAPYAEEFRALSIANVDAPTWHLGHPGHSAEGGVSRFGPLEPLEVRRLASLVPDVIVPGHNLLPVDAATGRLLAFYGSTEVNWGIAYPGLSRLKRVRLKGAAWAIPPVKNYFHLLVEHILPVVDMLLTERERLAGTAITVIAQRDLPLLDAIAKILKRLGIAIAFEEARPFVTYAPEQYLFCKPVAASVEHFYTYPDAVGVLREAFAGQASSSLPARVYVPRTGTRIRRLIGEPELIAQLTERDFASFTAHRGNPEEQIARFMAAREIVSVHGAALTNIVWSAPGARVVEIFPSNARKTTYLHMASLHDLAYAHVSGGSENERQDFMVDSAAVLRALGA</sequence>
<dbReference type="PANTHER" id="PTHR20961">
    <property type="entry name" value="GLYCOSYLTRANSFERASE"/>
    <property type="match status" value="1"/>
</dbReference>
<accession>A0A7W6F805</accession>
<dbReference type="Pfam" id="PF04577">
    <property type="entry name" value="Glyco_transf_61"/>
    <property type="match status" value="1"/>
</dbReference>
<feature type="domain" description="Glycosyltransferase 61 catalytic" evidence="4">
    <location>
        <begin position="172"/>
        <end position="350"/>
    </location>
</feature>
<reference evidence="5" key="4">
    <citation type="submission" date="2023-01" db="EMBL/GenBank/DDBJ databases">
        <title>Draft genome sequence of Methylobacterium brachythecii strain NBRC 107710.</title>
        <authorList>
            <person name="Sun Q."/>
            <person name="Mori K."/>
        </authorList>
    </citation>
    <scope>NUCLEOTIDE SEQUENCE</scope>
    <source>
        <strain evidence="5">NBRC 107710</strain>
    </source>
</reference>
<dbReference type="AlphaFoldDB" id="A0A7W6F805"/>
<comment type="caution">
    <text evidence="6">The sequence shown here is derived from an EMBL/GenBank/DDBJ whole genome shotgun (WGS) entry which is preliminary data.</text>
</comment>
<evidence type="ECO:0000256" key="1">
    <source>
        <dbReference type="ARBA" id="ARBA00022676"/>
    </source>
</evidence>
<evidence type="ECO:0000256" key="2">
    <source>
        <dbReference type="ARBA" id="ARBA00022679"/>
    </source>
</evidence>
<dbReference type="Proteomes" id="UP001156881">
    <property type="component" value="Unassembled WGS sequence"/>
</dbReference>
<dbReference type="EMBL" id="BSPG01000002">
    <property type="protein sequence ID" value="GLS42666.1"/>
    <property type="molecule type" value="Genomic_DNA"/>
</dbReference>
<keyword evidence="3" id="KW-0325">Glycoprotein</keyword>
<reference evidence="8" key="2">
    <citation type="journal article" date="2019" name="Int. J. Syst. Evol. Microbiol.">
        <title>The Global Catalogue of Microorganisms (GCM) 10K type strain sequencing project: providing services to taxonomists for standard genome sequencing and annotation.</title>
        <authorList>
            <consortium name="The Broad Institute Genomics Platform"/>
            <consortium name="The Broad Institute Genome Sequencing Center for Infectious Disease"/>
            <person name="Wu L."/>
            <person name="Ma J."/>
        </authorList>
    </citation>
    <scope>NUCLEOTIDE SEQUENCE [LARGE SCALE GENOMIC DNA]</scope>
    <source>
        <strain evidence="8">NBRC 107710</strain>
    </source>
</reference>
<evidence type="ECO:0000313" key="7">
    <source>
        <dbReference type="Proteomes" id="UP000517759"/>
    </source>
</evidence>
<reference evidence="6 7" key="3">
    <citation type="submission" date="2020-08" db="EMBL/GenBank/DDBJ databases">
        <title>Genomic Encyclopedia of Type Strains, Phase IV (KMG-IV): sequencing the most valuable type-strain genomes for metagenomic binning, comparative biology and taxonomic classification.</title>
        <authorList>
            <person name="Goeker M."/>
        </authorList>
    </citation>
    <scope>NUCLEOTIDE SEQUENCE [LARGE SCALE GENOMIC DNA]</scope>
    <source>
        <strain evidence="6 7">DSM 24105</strain>
    </source>
</reference>
<gene>
    <name evidence="5" type="ORF">GCM10007884_06510</name>
    <name evidence="6" type="ORF">GGR33_003433</name>
</gene>
<dbReference type="EMBL" id="JACIDN010000006">
    <property type="protein sequence ID" value="MBB3903919.1"/>
    <property type="molecule type" value="Genomic_DNA"/>
</dbReference>
<evidence type="ECO:0000256" key="3">
    <source>
        <dbReference type="ARBA" id="ARBA00023180"/>
    </source>
</evidence>
<evidence type="ECO:0000313" key="8">
    <source>
        <dbReference type="Proteomes" id="UP001156881"/>
    </source>
</evidence>
<dbReference type="RefSeq" id="WP_284210887.1">
    <property type="nucleotide sequence ID" value="NZ_BSPG01000002.1"/>
</dbReference>
<dbReference type="Proteomes" id="UP000517759">
    <property type="component" value="Unassembled WGS sequence"/>
</dbReference>
<name>A0A7W6F805_9HYPH</name>
<dbReference type="InterPro" id="IPR007657">
    <property type="entry name" value="Glycosyltransferase_61"/>
</dbReference>
<proteinExistence type="predicted"/>
<keyword evidence="8" id="KW-1185">Reference proteome</keyword>
<keyword evidence="2" id="KW-0808">Transferase</keyword>
<evidence type="ECO:0000313" key="6">
    <source>
        <dbReference type="EMBL" id="MBB3903919.1"/>
    </source>
</evidence>
<evidence type="ECO:0000313" key="5">
    <source>
        <dbReference type="EMBL" id="GLS42666.1"/>
    </source>
</evidence>
<dbReference type="InterPro" id="IPR049625">
    <property type="entry name" value="Glyco_transf_61_cat"/>
</dbReference>
<evidence type="ECO:0000259" key="4">
    <source>
        <dbReference type="Pfam" id="PF04577"/>
    </source>
</evidence>
<reference evidence="5" key="1">
    <citation type="journal article" date="2014" name="Int. J. Syst. Evol. Microbiol.">
        <title>Complete genome of a new Firmicutes species belonging to the dominant human colonic microbiota ('Ruminococcus bicirculans') reveals two chromosomes and a selective capacity to utilize plant glucans.</title>
        <authorList>
            <consortium name="NISC Comparative Sequencing Program"/>
            <person name="Wegmann U."/>
            <person name="Louis P."/>
            <person name="Goesmann A."/>
            <person name="Henrissat B."/>
            <person name="Duncan S.H."/>
            <person name="Flint H.J."/>
        </authorList>
    </citation>
    <scope>NUCLEOTIDE SEQUENCE</scope>
    <source>
        <strain evidence="5">NBRC 107710</strain>
    </source>
</reference>
<dbReference type="GO" id="GO:0016757">
    <property type="term" value="F:glycosyltransferase activity"/>
    <property type="evidence" value="ECO:0007669"/>
    <property type="project" value="UniProtKB-KW"/>
</dbReference>
<keyword evidence="1" id="KW-0328">Glycosyltransferase</keyword>